<keyword evidence="2" id="KW-0805">Transcription regulation</keyword>
<dbReference type="SUPFAM" id="SSF46785">
    <property type="entry name" value="Winged helix' DNA-binding domain"/>
    <property type="match status" value="1"/>
</dbReference>
<evidence type="ECO:0000313" key="7">
    <source>
        <dbReference type="Proteomes" id="UP000596252"/>
    </source>
</evidence>
<dbReference type="Pfam" id="PF00126">
    <property type="entry name" value="HTH_1"/>
    <property type="match status" value="1"/>
</dbReference>
<dbReference type="PRINTS" id="PR00039">
    <property type="entry name" value="HTHLYSR"/>
</dbReference>
<reference evidence="6 7" key="1">
    <citation type="journal article" date="2012" name="Antonie Van Leeuwenhoek">
        <title>Shewanella litorisediminis sp. nov., a gammaproteobacterium isolated from a tidal flat sediment.</title>
        <authorList>
            <person name="Lee M.H."/>
            <person name="Yoon J.H."/>
        </authorList>
    </citation>
    <scope>NUCLEOTIDE SEQUENCE [LARGE SCALE GENOMIC DNA]</scope>
    <source>
        <strain evidence="6 7">SMK1-12</strain>
    </source>
</reference>
<evidence type="ECO:0000259" key="5">
    <source>
        <dbReference type="PROSITE" id="PS50931"/>
    </source>
</evidence>
<gene>
    <name evidence="6" type="ORF">JQC75_08965</name>
</gene>
<dbReference type="InterPro" id="IPR000847">
    <property type="entry name" value="LysR_HTH_N"/>
</dbReference>
<evidence type="ECO:0000256" key="2">
    <source>
        <dbReference type="ARBA" id="ARBA00023015"/>
    </source>
</evidence>
<keyword evidence="3" id="KW-0238">DNA-binding</keyword>
<evidence type="ECO:0000313" key="6">
    <source>
        <dbReference type="EMBL" id="QRH03481.1"/>
    </source>
</evidence>
<evidence type="ECO:0000256" key="1">
    <source>
        <dbReference type="ARBA" id="ARBA00009437"/>
    </source>
</evidence>
<dbReference type="PROSITE" id="PS50931">
    <property type="entry name" value="HTH_LYSR"/>
    <property type="match status" value="1"/>
</dbReference>
<dbReference type="Gene3D" id="1.10.10.10">
    <property type="entry name" value="Winged helix-like DNA-binding domain superfamily/Winged helix DNA-binding domain"/>
    <property type="match status" value="1"/>
</dbReference>
<keyword evidence="4" id="KW-0804">Transcription</keyword>
<feature type="domain" description="HTH lysR-type" evidence="5">
    <location>
        <begin position="4"/>
        <end position="59"/>
    </location>
</feature>
<evidence type="ECO:0000256" key="3">
    <source>
        <dbReference type="ARBA" id="ARBA00023125"/>
    </source>
</evidence>
<dbReference type="RefSeq" id="WP_203327029.1">
    <property type="nucleotide sequence ID" value="NZ_CP069213.1"/>
</dbReference>
<dbReference type="InterPro" id="IPR050176">
    <property type="entry name" value="LTTR"/>
</dbReference>
<accession>A0ABX7G8A5</accession>
<dbReference type="InterPro" id="IPR036390">
    <property type="entry name" value="WH_DNA-bd_sf"/>
</dbReference>
<dbReference type="PANTHER" id="PTHR30579">
    <property type="entry name" value="TRANSCRIPTIONAL REGULATOR"/>
    <property type="match status" value="1"/>
</dbReference>
<protein>
    <submittedName>
        <fullName evidence="6">LysR family transcriptional regulator</fullName>
    </submittedName>
</protein>
<dbReference type="Proteomes" id="UP000596252">
    <property type="component" value="Chromosome"/>
</dbReference>
<comment type="similarity">
    <text evidence="1">Belongs to the LysR transcriptional regulatory family.</text>
</comment>
<dbReference type="InterPro" id="IPR036388">
    <property type="entry name" value="WH-like_DNA-bd_sf"/>
</dbReference>
<proteinExistence type="inferred from homology"/>
<dbReference type="PANTHER" id="PTHR30579:SF7">
    <property type="entry name" value="HTH-TYPE TRANSCRIPTIONAL REGULATOR LRHA-RELATED"/>
    <property type="match status" value="1"/>
</dbReference>
<name>A0ABX7G8A5_9GAMM</name>
<organism evidence="6 7">
    <name type="scientific">Shewanella litorisediminis</name>
    <dbReference type="NCBI Taxonomy" id="1173586"/>
    <lineage>
        <taxon>Bacteria</taxon>
        <taxon>Pseudomonadati</taxon>
        <taxon>Pseudomonadota</taxon>
        <taxon>Gammaproteobacteria</taxon>
        <taxon>Alteromonadales</taxon>
        <taxon>Shewanellaceae</taxon>
        <taxon>Shewanella</taxon>
    </lineage>
</organism>
<dbReference type="EMBL" id="CP069213">
    <property type="protein sequence ID" value="QRH03481.1"/>
    <property type="molecule type" value="Genomic_DNA"/>
</dbReference>
<keyword evidence="7" id="KW-1185">Reference proteome</keyword>
<sequence>MHKISLEQWRTFIAVVDCGGFAQAGDSLHKTQPTISQSIKKLEQVVGKPLFNCNSSDLI</sequence>
<evidence type="ECO:0000256" key="4">
    <source>
        <dbReference type="ARBA" id="ARBA00023163"/>
    </source>
</evidence>